<proteinExistence type="predicted"/>
<protein>
    <submittedName>
        <fullName evidence="2">ML3 protein</fullName>
    </submittedName>
</protein>
<name>A0A812PQ06_9DINO</name>
<sequence length="247" mass="27836">MEPTHVVRDQGWVREDPFTTVMIRRLPVDMTPAKLVGMISMMVPGKFDFIYMPYDRRRSVNIALCFINLVNFRSAKELCDDINQLNTSRSWTLVACASNVQSLSFNMAYYVARFGRSTIHDPHAPWVFKDGKRVTSSALSKAYEDIPQWVYEEAQNFVRAEKAGKSSKGFRRRTRDLNWKPMDSSNGAQSAGLDHGDSGCGSICDSSRFSSSSVSDDIIVRCHPDLLLQAGLVEQLLEQHGELLISC</sequence>
<feature type="domain" description="Mei2-like C-terminal RNA recognition motif" evidence="1">
    <location>
        <begin position="19"/>
        <end position="78"/>
    </location>
</feature>
<dbReference type="SUPFAM" id="SSF54928">
    <property type="entry name" value="RNA-binding domain, RBD"/>
    <property type="match status" value="1"/>
</dbReference>
<dbReference type="InterPro" id="IPR035979">
    <property type="entry name" value="RBD_domain_sf"/>
</dbReference>
<dbReference type="Pfam" id="PF04059">
    <property type="entry name" value="RRM_2"/>
    <property type="match status" value="1"/>
</dbReference>
<evidence type="ECO:0000313" key="2">
    <source>
        <dbReference type="EMBL" id="CAE7370419.1"/>
    </source>
</evidence>
<evidence type="ECO:0000313" key="3">
    <source>
        <dbReference type="Proteomes" id="UP000604046"/>
    </source>
</evidence>
<evidence type="ECO:0000259" key="1">
    <source>
        <dbReference type="Pfam" id="PF04059"/>
    </source>
</evidence>
<dbReference type="InterPro" id="IPR007201">
    <property type="entry name" value="Mei2-like_Rrm_C"/>
</dbReference>
<dbReference type="GO" id="GO:0003676">
    <property type="term" value="F:nucleic acid binding"/>
    <property type="evidence" value="ECO:0007669"/>
    <property type="project" value="InterPro"/>
</dbReference>
<dbReference type="Proteomes" id="UP000604046">
    <property type="component" value="Unassembled WGS sequence"/>
</dbReference>
<accession>A0A812PQ06</accession>
<gene>
    <name evidence="2" type="primary">ML3</name>
    <name evidence="2" type="ORF">SNAT2548_LOCUS20207</name>
</gene>
<dbReference type="EMBL" id="CAJNDS010002203">
    <property type="protein sequence ID" value="CAE7370419.1"/>
    <property type="molecule type" value="Genomic_DNA"/>
</dbReference>
<keyword evidence="3" id="KW-1185">Reference proteome</keyword>
<dbReference type="AlphaFoldDB" id="A0A812PQ06"/>
<organism evidence="2 3">
    <name type="scientific">Symbiodinium natans</name>
    <dbReference type="NCBI Taxonomy" id="878477"/>
    <lineage>
        <taxon>Eukaryota</taxon>
        <taxon>Sar</taxon>
        <taxon>Alveolata</taxon>
        <taxon>Dinophyceae</taxon>
        <taxon>Suessiales</taxon>
        <taxon>Symbiodiniaceae</taxon>
        <taxon>Symbiodinium</taxon>
    </lineage>
</organism>
<reference evidence="2" key="1">
    <citation type="submission" date="2021-02" db="EMBL/GenBank/DDBJ databases">
        <authorList>
            <person name="Dougan E. K."/>
            <person name="Rhodes N."/>
            <person name="Thang M."/>
            <person name="Chan C."/>
        </authorList>
    </citation>
    <scope>NUCLEOTIDE SEQUENCE</scope>
</reference>
<comment type="caution">
    <text evidence="2">The sequence shown here is derived from an EMBL/GenBank/DDBJ whole genome shotgun (WGS) entry which is preliminary data.</text>
</comment>